<accession>A0A4V3WRA6</accession>
<proteinExistence type="predicted"/>
<name>A0A4V3WRA6_CAMSN</name>
<dbReference type="Proteomes" id="UP000306102">
    <property type="component" value="Unassembled WGS sequence"/>
</dbReference>
<evidence type="ECO:0008006" key="4">
    <source>
        <dbReference type="Google" id="ProtNLM"/>
    </source>
</evidence>
<organism evidence="2 3">
    <name type="scientific">Camellia sinensis var. sinensis</name>
    <name type="common">China tea</name>
    <dbReference type="NCBI Taxonomy" id="542762"/>
    <lineage>
        <taxon>Eukaryota</taxon>
        <taxon>Viridiplantae</taxon>
        <taxon>Streptophyta</taxon>
        <taxon>Embryophyta</taxon>
        <taxon>Tracheophyta</taxon>
        <taxon>Spermatophyta</taxon>
        <taxon>Magnoliopsida</taxon>
        <taxon>eudicotyledons</taxon>
        <taxon>Gunneridae</taxon>
        <taxon>Pentapetalae</taxon>
        <taxon>asterids</taxon>
        <taxon>Ericales</taxon>
        <taxon>Theaceae</taxon>
        <taxon>Camellia</taxon>
    </lineage>
</organism>
<reference evidence="2 3" key="1">
    <citation type="journal article" date="2018" name="Proc. Natl. Acad. Sci. U.S.A.">
        <title>Draft genome sequence of Camellia sinensis var. sinensis provides insights into the evolution of the tea genome and tea quality.</title>
        <authorList>
            <person name="Wei C."/>
            <person name="Yang H."/>
            <person name="Wang S."/>
            <person name="Zhao J."/>
            <person name="Liu C."/>
            <person name="Gao L."/>
            <person name="Xia E."/>
            <person name="Lu Y."/>
            <person name="Tai Y."/>
            <person name="She G."/>
            <person name="Sun J."/>
            <person name="Cao H."/>
            <person name="Tong W."/>
            <person name="Gao Q."/>
            <person name="Li Y."/>
            <person name="Deng W."/>
            <person name="Jiang X."/>
            <person name="Wang W."/>
            <person name="Chen Q."/>
            <person name="Zhang S."/>
            <person name="Li H."/>
            <person name="Wu J."/>
            <person name="Wang P."/>
            <person name="Li P."/>
            <person name="Shi C."/>
            <person name="Zheng F."/>
            <person name="Jian J."/>
            <person name="Huang B."/>
            <person name="Shan D."/>
            <person name="Shi M."/>
            <person name="Fang C."/>
            <person name="Yue Y."/>
            <person name="Li F."/>
            <person name="Li D."/>
            <person name="Wei S."/>
            <person name="Han B."/>
            <person name="Jiang C."/>
            <person name="Yin Y."/>
            <person name="Xia T."/>
            <person name="Zhang Z."/>
            <person name="Bennetzen J.L."/>
            <person name="Zhao S."/>
            <person name="Wan X."/>
        </authorList>
    </citation>
    <scope>NUCLEOTIDE SEQUENCE [LARGE SCALE GENOMIC DNA]</scope>
    <source>
        <strain evidence="3">cv. Shuchazao</strain>
        <tissue evidence="2">Leaf</tissue>
    </source>
</reference>
<feature type="region of interest" description="Disordered" evidence="1">
    <location>
        <begin position="1"/>
        <end position="20"/>
    </location>
</feature>
<comment type="caution">
    <text evidence="2">The sequence shown here is derived from an EMBL/GenBank/DDBJ whole genome shotgun (WGS) entry which is preliminary data.</text>
</comment>
<dbReference type="EMBL" id="SDRB02000259">
    <property type="protein sequence ID" value="THG23527.1"/>
    <property type="molecule type" value="Genomic_DNA"/>
</dbReference>
<feature type="compositionally biased region" description="Basic and acidic residues" evidence="1">
    <location>
        <begin position="1"/>
        <end position="10"/>
    </location>
</feature>
<protein>
    <recommendedName>
        <fullName evidence="4">CSN8/PSMD8/EIF3K domain-containing protein</fullName>
    </recommendedName>
</protein>
<sequence>MPRERVRCPSENRNNSGEEVPISEKKTLRFNGSLSLGHNYVNDMKAGPQVVAREARDVVASFSVNIQDTALLLGMNDDDATNYVLQWGWSVDSISQMLTVKSQSVVTEQKLDPSKLQQILKIPKYARFTG</sequence>
<gene>
    <name evidence="2" type="ORF">TEA_022182</name>
</gene>
<dbReference type="AlphaFoldDB" id="A0A4V3WRA6"/>
<evidence type="ECO:0000313" key="3">
    <source>
        <dbReference type="Proteomes" id="UP000306102"/>
    </source>
</evidence>
<evidence type="ECO:0000256" key="1">
    <source>
        <dbReference type="SAM" id="MobiDB-lite"/>
    </source>
</evidence>
<keyword evidence="3" id="KW-1185">Reference proteome</keyword>
<dbReference type="STRING" id="542762.A0A4V3WRA6"/>
<evidence type="ECO:0000313" key="2">
    <source>
        <dbReference type="EMBL" id="THG23527.1"/>
    </source>
</evidence>